<dbReference type="EMBL" id="BMAU01021224">
    <property type="protein sequence ID" value="GFY00957.1"/>
    <property type="molecule type" value="Genomic_DNA"/>
</dbReference>
<dbReference type="AlphaFoldDB" id="A0A8X6S0Z2"/>
<accession>A0A8X6S0Z2</accession>
<comment type="caution">
    <text evidence="1">The sequence shown here is derived from an EMBL/GenBank/DDBJ whole genome shotgun (WGS) entry which is preliminary data.</text>
</comment>
<dbReference type="Proteomes" id="UP000887159">
    <property type="component" value="Unassembled WGS sequence"/>
</dbReference>
<protein>
    <submittedName>
        <fullName evidence="1">Uncharacterized protein</fullName>
    </submittedName>
</protein>
<reference evidence="1" key="1">
    <citation type="submission" date="2020-08" db="EMBL/GenBank/DDBJ databases">
        <title>Multicomponent nature underlies the extraordinary mechanical properties of spider dragline silk.</title>
        <authorList>
            <person name="Kono N."/>
            <person name="Nakamura H."/>
            <person name="Mori M."/>
            <person name="Yoshida Y."/>
            <person name="Ohtoshi R."/>
            <person name="Malay A.D."/>
            <person name="Moran D.A.P."/>
            <person name="Tomita M."/>
            <person name="Numata K."/>
            <person name="Arakawa K."/>
        </authorList>
    </citation>
    <scope>NUCLEOTIDE SEQUENCE</scope>
</reference>
<name>A0A8X6S0Z2_TRICX</name>
<gene>
    <name evidence="1" type="ORF">TNCV_1363631</name>
</gene>
<dbReference type="InterPro" id="IPR008042">
    <property type="entry name" value="Retrotrans_Pao"/>
</dbReference>
<sequence>MMNAEEKSNICGRLSCFNAPHSTPALRIFHSFSGSHRNTETDFEWVAGGRLQETKPNNFSCYLLKDQLRIPRLVLDSTNDKIGDLIEIHTFCDASKLTYGAAVYVKDARNHPQEKGVQSVPLDRLRNSPVLDQSLFKKMGTIRG</sequence>
<proteinExistence type="predicted"/>
<dbReference type="Pfam" id="PF05380">
    <property type="entry name" value="Peptidase_A17"/>
    <property type="match status" value="1"/>
</dbReference>
<organism evidence="1 2">
    <name type="scientific">Trichonephila clavipes</name>
    <name type="common">Golden silk orbweaver</name>
    <name type="synonym">Nephila clavipes</name>
    <dbReference type="NCBI Taxonomy" id="2585209"/>
    <lineage>
        <taxon>Eukaryota</taxon>
        <taxon>Metazoa</taxon>
        <taxon>Ecdysozoa</taxon>
        <taxon>Arthropoda</taxon>
        <taxon>Chelicerata</taxon>
        <taxon>Arachnida</taxon>
        <taxon>Araneae</taxon>
        <taxon>Araneomorphae</taxon>
        <taxon>Entelegynae</taxon>
        <taxon>Araneoidea</taxon>
        <taxon>Nephilidae</taxon>
        <taxon>Trichonephila</taxon>
    </lineage>
</organism>
<evidence type="ECO:0000313" key="1">
    <source>
        <dbReference type="EMBL" id="GFY00957.1"/>
    </source>
</evidence>
<evidence type="ECO:0000313" key="2">
    <source>
        <dbReference type="Proteomes" id="UP000887159"/>
    </source>
</evidence>
<keyword evidence="2" id="KW-1185">Reference proteome</keyword>